<dbReference type="InterPro" id="IPR011009">
    <property type="entry name" value="Kinase-like_dom_sf"/>
</dbReference>
<keyword evidence="4" id="KW-0067">ATP-binding</keyword>
<keyword evidence="8" id="KW-1185">Reference proteome</keyword>
<dbReference type="EMBL" id="VVIM01000008">
    <property type="protein sequence ID" value="KAB0794424.1"/>
    <property type="molecule type" value="Genomic_DNA"/>
</dbReference>
<dbReference type="EMBL" id="GEZM01074210">
    <property type="protein sequence ID" value="JAV64638.1"/>
    <property type="molecule type" value="Transcribed_RNA"/>
</dbReference>
<proteinExistence type="predicted"/>
<dbReference type="Proteomes" id="UP000327044">
    <property type="component" value="Unassembled WGS sequence"/>
</dbReference>
<reference evidence="6" key="1">
    <citation type="journal article" date="2016" name="Sci. Rep.">
        <title>Molecular characterization of firefly nuptial gifts: a multi-omics approach sheds light on postcopulatory sexual selection.</title>
        <authorList>
            <person name="Al-Wathiqui N."/>
            <person name="Fallon T.R."/>
            <person name="South A."/>
            <person name="Weng J.K."/>
            <person name="Lewis S.M."/>
        </authorList>
    </citation>
    <scope>NUCLEOTIDE SEQUENCE</scope>
</reference>
<gene>
    <name evidence="7" type="ORF">PPYR_11263</name>
</gene>
<evidence type="ECO:0000313" key="8">
    <source>
        <dbReference type="Proteomes" id="UP000327044"/>
    </source>
</evidence>
<dbReference type="PANTHER" id="PTHR44329:SF288">
    <property type="entry name" value="MITOGEN-ACTIVATED PROTEIN KINASE KINASE KINASE 20"/>
    <property type="match status" value="1"/>
</dbReference>
<evidence type="ECO:0000256" key="4">
    <source>
        <dbReference type="ARBA" id="ARBA00022840"/>
    </source>
</evidence>
<dbReference type="SMART" id="SM00220">
    <property type="entry name" value="S_TKc"/>
    <property type="match status" value="1"/>
</dbReference>
<evidence type="ECO:0000313" key="6">
    <source>
        <dbReference type="EMBL" id="JAV64638.1"/>
    </source>
</evidence>
<dbReference type="Gene3D" id="1.10.510.10">
    <property type="entry name" value="Transferase(Phosphotransferase) domain 1"/>
    <property type="match status" value="1"/>
</dbReference>
<evidence type="ECO:0000256" key="1">
    <source>
        <dbReference type="ARBA" id="ARBA00022679"/>
    </source>
</evidence>
<dbReference type="InterPro" id="IPR051681">
    <property type="entry name" value="Ser/Thr_Kinases-Pseudokinases"/>
</dbReference>
<sequence>MSEFSTPVRTRVKRARSPVSIPPSPFLKKLGYGTGVGVYKLERSPQANKVRSPWAIKKLLKQSANNAELKKRLYDEAEVLGKLNHPNIVGFRGFIKSHKNESCLAMEKCNVSLGDMIEERREHGLSAFPAMNLMRVAKDIAEALHYLHTEVLLLHCDVKSFNVLINGNFDVCKLCDFGVTLPLTPSGEVDYLRTGEDVDYLGTRLWSPPEVFKYPCIITTKADLYSYGLTLWEMLALQPPCLDILDESDTSLEEIDEESLVGKRPDLPDIDFDASYKYALEIFHCCTEFDYHERPSALDLTISIPEMIKEMDSIVN</sequence>
<reference evidence="7" key="3">
    <citation type="submission" date="2019-08" db="EMBL/GenBank/DDBJ databases">
        <authorList>
            <consortium name="Photinus pyralis genome working group"/>
            <person name="Fallon T.R."/>
            <person name="Sander Lower S.E."/>
            <person name="Weng J.-K."/>
        </authorList>
    </citation>
    <scope>NUCLEOTIDE SEQUENCE</scope>
    <source>
        <strain evidence="7">1611_PpyrPB1</strain>
        <tissue evidence="7">Whole body</tissue>
    </source>
</reference>
<dbReference type="OrthoDB" id="4062651at2759"/>
<name>A0A1Y1KVP1_PHOPY</name>
<keyword evidence="2" id="KW-0547">Nucleotide-binding</keyword>
<evidence type="ECO:0000256" key="2">
    <source>
        <dbReference type="ARBA" id="ARBA00022741"/>
    </source>
</evidence>
<keyword evidence="3" id="KW-0418">Kinase</keyword>
<keyword evidence="1" id="KW-0808">Transferase</keyword>
<dbReference type="GO" id="GO:0004674">
    <property type="term" value="F:protein serine/threonine kinase activity"/>
    <property type="evidence" value="ECO:0007669"/>
    <property type="project" value="TreeGrafter"/>
</dbReference>
<organism evidence="6">
    <name type="scientific">Photinus pyralis</name>
    <name type="common">Common eastern firefly</name>
    <name type="synonym">Lampyris pyralis</name>
    <dbReference type="NCBI Taxonomy" id="7054"/>
    <lineage>
        <taxon>Eukaryota</taxon>
        <taxon>Metazoa</taxon>
        <taxon>Ecdysozoa</taxon>
        <taxon>Arthropoda</taxon>
        <taxon>Hexapoda</taxon>
        <taxon>Insecta</taxon>
        <taxon>Pterygota</taxon>
        <taxon>Neoptera</taxon>
        <taxon>Endopterygota</taxon>
        <taxon>Coleoptera</taxon>
        <taxon>Polyphaga</taxon>
        <taxon>Elateriformia</taxon>
        <taxon>Elateroidea</taxon>
        <taxon>Lampyridae</taxon>
        <taxon>Lampyrinae</taxon>
        <taxon>Photinus</taxon>
    </lineage>
</organism>
<dbReference type="Pfam" id="PF00069">
    <property type="entry name" value="Pkinase"/>
    <property type="match status" value="1"/>
</dbReference>
<accession>A0A1Y1KVP1</accession>
<evidence type="ECO:0000256" key="3">
    <source>
        <dbReference type="ARBA" id="ARBA00022777"/>
    </source>
</evidence>
<dbReference type="GO" id="GO:0005524">
    <property type="term" value="F:ATP binding"/>
    <property type="evidence" value="ECO:0007669"/>
    <property type="project" value="UniProtKB-KW"/>
</dbReference>
<dbReference type="InterPro" id="IPR000719">
    <property type="entry name" value="Prot_kinase_dom"/>
</dbReference>
<dbReference type="FunCoup" id="A0A1Y1KVP1">
    <property type="interactions" value="127"/>
</dbReference>
<dbReference type="PROSITE" id="PS00108">
    <property type="entry name" value="PROTEIN_KINASE_ST"/>
    <property type="match status" value="1"/>
</dbReference>
<dbReference type="AlphaFoldDB" id="A0A1Y1KVP1"/>
<evidence type="ECO:0000313" key="7">
    <source>
        <dbReference type="EMBL" id="KAB0794424.1"/>
    </source>
</evidence>
<dbReference type="InParanoid" id="A0A1Y1KVP1"/>
<feature type="domain" description="Protein kinase" evidence="5">
    <location>
        <begin position="24"/>
        <end position="307"/>
    </location>
</feature>
<dbReference type="PROSITE" id="PS50011">
    <property type="entry name" value="PROTEIN_KINASE_DOM"/>
    <property type="match status" value="1"/>
</dbReference>
<dbReference type="SUPFAM" id="SSF56112">
    <property type="entry name" value="Protein kinase-like (PK-like)"/>
    <property type="match status" value="1"/>
</dbReference>
<protein>
    <recommendedName>
        <fullName evidence="5">Protein kinase domain-containing protein</fullName>
    </recommendedName>
</protein>
<reference evidence="7 8" key="2">
    <citation type="journal article" date="2018" name="Elife">
        <title>Firefly genomes illuminate parallel origins of bioluminescence in beetles.</title>
        <authorList>
            <person name="Fallon T.R."/>
            <person name="Lower S.E."/>
            <person name="Chang C.H."/>
            <person name="Bessho-Uehara M."/>
            <person name="Martin G.J."/>
            <person name="Bewick A.J."/>
            <person name="Behringer M."/>
            <person name="Debat H.J."/>
            <person name="Wong I."/>
            <person name="Day J.C."/>
            <person name="Suvorov A."/>
            <person name="Silva C.J."/>
            <person name="Stanger-Hall K.F."/>
            <person name="Hall D.W."/>
            <person name="Schmitz R.J."/>
            <person name="Nelson D.R."/>
            <person name="Lewis S.M."/>
            <person name="Shigenobu S."/>
            <person name="Bybee S.M."/>
            <person name="Larracuente A.M."/>
            <person name="Oba Y."/>
            <person name="Weng J.K."/>
        </authorList>
    </citation>
    <scope>NUCLEOTIDE SEQUENCE [LARGE SCALE GENOMIC DNA]</scope>
    <source>
        <strain evidence="7">1611_PpyrPB1</strain>
        <tissue evidence="7">Whole body</tissue>
    </source>
</reference>
<dbReference type="PANTHER" id="PTHR44329">
    <property type="entry name" value="SERINE/THREONINE-PROTEIN KINASE TNNI3K-RELATED"/>
    <property type="match status" value="1"/>
</dbReference>
<evidence type="ECO:0000259" key="5">
    <source>
        <dbReference type="PROSITE" id="PS50011"/>
    </source>
</evidence>
<dbReference type="InterPro" id="IPR008271">
    <property type="entry name" value="Ser/Thr_kinase_AS"/>
</dbReference>
<dbReference type="PIRSF" id="PIRSF000654">
    <property type="entry name" value="Integrin-linked_kinase"/>
    <property type="match status" value="1"/>
</dbReference>